<dbReference type="RefSeq" id="WP_131923668.1">
    <property type="nucleotide sequence ID" value="NZ_SMAG01000002.1"/>
</dbReference>
<evidence type="ECO:0000313" key="3">
    <source>
        <dbReference type="EMBL" id="TCS95683.1"/>
    </source>
</evidence>
<evidence type="ECO:0000313" key="4">
    <source>
        <dbReference type="Proteomes" id="UP000294937"/>
    </source>
</evidence>
<evidence type="ECO:0000256" key="2">
    <source>
        <dbReference type="SAM" id="Phobius"/>
    </source>
</evidence>
<dbReference type="AlphaFoldDB" id="A0A4R3L7D9"/>
<evidence type="ECO:0000256" key="1">
    <source>
        <dbReference type="SAM" id="MobiDB-lite"/>
    </source>
</evidence>
<dbReference type="EMBL" id="SMAG01000002">
    <property type="protein sequence ID" value="TCS95683.1"/>
    <property type="molecule type" value="Genomic_DNA"/>
</dbReference>
<reference evidence="3 4" key="1">
    <citation type="submission" date="2019-03" db="EMBL/GenBank/DDBJ databases">
        <title>Genomic Encyclopedia of Type Strains, Phase IV (KMG-IV): sequencing the most valuable type-strain genomes for metagenomic binning, comparative biology and taxonomic classification.</title>
        <authorList>
            <person name="Goeker M."/>
        </authorList>
    </citation>
    <scope>NUCLEOTIDE SEQUENCE [LARGE SCALE GENOMIC DNA]</scope>
    <source>
        <strain evidence="3 4">DSM 45707</strain>
    </source>
</reference>
<feature type="region of interest" description="Disordered" evidence="1">
    <location>
        <begin position="110"/>
        <end position="163"/>
    </location>
</feature>
<evidence type="ECO:0008006" key="5">
    <source>
        <dbReference type="Google" id="ProtNLM"/>
    </source>
</evidence>
<comment type="caution">
    <text evidence="3">The sequence shown here is derived from an EMBL/GenBank/DDBJ whole genome shotgun (WGS) entry which is preliminary data.</text>
</comment>
<organism evidence="3 4">
    <name type="scientific">Hazenella coriacea</name>
    <dbReference type="NCBI Taxonomy" id="1179467"/>
    <lineage>
        <taxon>Bacteria</taxon>
        <taxon>Bacillati</taxon>
        <taxon>Bacillota</taxon>
        <taxon>Bacilli</taxon>
        <taxon>Bacillales</taxon>
        <taxon>Thermoactinomycetaceae</taxon>
        <taxon>Hazenella</taxon>
    </lineage>
</organism>
<keyword evidence="2" id="KW-0812">Transmembrane</keyword>
<gene>
    <name evidence="3" type="ORF">EDD58_102259</name>
</gene>
<keyword evidence="4" id="KW-1185">Reference proteome</keyword>
<feature type="transmembrane region" description="Helical" evidence="2">
    <location>
        <begin position="170"/>
        <end position="189"/>
    </location>
</feature>
<sequence length="196" mass="21046">MRGNGKALKLSETIEVTFPDFQIGVNNADGKTTITGEIGSTSDVKGKWRIRVLDEEGNVVAKANAKKHKGASFARSFDLKPGNYYAVAVFKGNVDGSFFEFTDFVEFTVDGGKKPPVDQPQKPGGDQGQTPEPPTQPAKPDQLHLPKSPVDTAKQPNGTGGVLPHTATTYPTYVLMGGLLLLVGLITLFQSRRSTK</sequence>
<name>A0A4R3L7D9_9BACL</name>
<proteinExistence type="predicted"/>
<keyword evidence="2" id="KW-0472">Membrane</keyword>
<keyword evidence="2" id="KW-1133">Transmembrane helix</keyword>
<accession>A0A4R3L7D9</accession>
<protein>
    <recommendedName>
        <fullName evidence="5">LPXTG-motif cell wall-anchored protein</fullName>
    </recommendedName>
</protein>
<dbReference type="Proteomes" id="UP000294937">
    <property type="component" value="Unassembled WGS sequence"/>
</dbReference>